<evidence type="ECO:0000256" key="8">
    <source>
        <dbReference type="ARBA" id="ARBA00023125"/>
    </source>
</evidence>
<dbReference type="Pfam" id="PF03466">
    <property type="entry name" value="LysR_substrate"/>
    <property type="match status" value="1"/>
</dbReference>
<name>A0A1E2VE08_9GAMM</name>
<dbReference type="STRING" id="197479.BFW38_17480"/>
<dbReference type="PANTHER" id="PTHR30126:SF25">
    <property type="entry name" value="HTH-TYPE TRANSCRIPTIONAL REGULATOR METR"/>
    <property type="match status" value="1"/>
</dbReference>
<keyword evidence="11" id="KW-0486">Methionine biosynthesis</keyword>
<dbReference type="PRINTS" id="PR00039">
    <property type="entry name" value="HTHLYSR"/>
</dbReference>
<evidence type="ECO:0000256" key="9">
    <source>
        <dbReference type="ARBA" id="ARBA00023159"/>
    </source>
</evidence>
<evidence type="ECO:0000256" key="1">
    <source>
        <dbReference type="ARBA" id="ARBA00004496"/>
    </source>
</evidence>
<dbReference type="Gene3D" id="1.10.10.10">
    <property type="entry name" value="Winged helix-like DNA-binding domain superfamily/Winged helix DNA-binding domain"/>
    <property type="match status" value="1"/>
</dbReference>
<dbReference type="SUPFAM" id="SSF53850">
    <property type="entry name" value="Periplasmic binding protein-like II"/>
    <property type="match status" value="1"/>
</dbReference>
<keyword evidence="8" id="KW-0238">DNA-binding</keyword>
<organism evidence="13 14">
    <name type="scientific">Terasakiispira papahanaumokuakeensis</name>
    <dbReference type="NCBI Taxonomy" id="197479"/>
    <lineage>
        <taxon>Bacteria</taxon>
        <taxon>Pseudomonadati</taxon>
        <taxon>Pseudomonadota</taxon>
        <taxon>Gammaproteobacteria</taxon>
        <taxon>Oceanospirillales</taxon>
        <taxon>Terasakiispira</taxon>
    </lineage>
</organism>
<reference evidence="13 14" key="1">
    <citation type="submission" date="2016-08" db="EMBL/GenBank/DDBJ databases">
        <authorList>
            <person name="Seilhamer J.J."/>
        </authorList>
    </citation>
    <scope>NUCLEOTIDE SEQUENCE [LARGE SCALE GENOMIC DNA]</scope>
    <source>
        <strain evidence="13 14">PH27A</strain>
    </source>
</reference>
<keyword evidence="4" id="KW-0963">Cytoplasm</keyword>
<comment type="caution">
    <text evidence="13">The sequence shown here is derived from an EMBL/GenBank/DDBJ whole genome shotgun (WGS) entry which is preliminary data.</text>
</comment>
<dbReference type="Pfam" id="PF00126">
    <property type="entry name" value="HTH_1"/>
    <property type="match status" value="1"/>
</dbReference>
<evidence type="ECO:0000256" key="7">
    <source>
        <dbReference type="ARBA" id="ARBA00023015"/>
    </source>
</evidence>
<evidence type="ECO:0000256" key="5">
    <source>
        <dbReference type="ARBA" id="ARBA00022491"/>
    </source>
</evidence>
<keyword evidence="6" id="KW-0028">Amino-acid biosynthesis</keyword>
<dbReference type="InterPro" id="IPR036388">
    <property type="entry name" value="WH-like_DNA-bd_sf"/>
</dbReference>
<dbReference type="GO" id="GO:0005737">
    <property type="term" value="C:cytoplasm"/>
    <property type="evidence" value="ECO:0007669"/>
    <property type="project" value="UniProtKB-SubCell"/>
</dbReference>
<dbReference type="AlphaFoldDB" id="A0A1E2VE08"/>
<evidence type="ECO:0000259" key="12">
    <source>
        <dbReference type="PROSITE" id="PS50931"/>
    </source>
</evidence>
<comment type="similarity">
    <text evidence="2">Belongs to the LysR transcriptional regulatory family.</text>
</comment>
<protein>
    <recommendedName>
        <fullName evidence="3">HTH-type transcriptional regulator MetR</fullName>
    </recommendedName>
</protein>
<keyword evidence="9" id="KW-0010">Activator</keyword>
<gene>
    <name evidence="13" type="ORF">BFW38_17480</name>
</gene>
<keyword evidence="10" id="KW-0804">Transcription</keyword>
<proteinExistence type="inferred from homology"/>
<dbReference type="PANTHER" id="PTHR30126">
    <property type="entry name" value="HTH-TYPE TRANSCRIPTIONAL REGULATOR"/>
    <property type="match status" value="1"/>
</dbReference>
<dbReference type="GO" id="GO:0009086">
    <property type="term" value="P:methionine biosynthetic process"/>
    <property type="evidence" value="ECO:0007669"/>
    <property type="project" value="UniProtKB-KW"/>
</dbReference>
<evidence type="ECO:0000256" key="11">
    <source>
        <dbReference type="ARBA" id="ARBA00023167"/>
    </source>
</evidence>
<sequence length="310" mass="34566">MIELRHLKTLVALNATGSLVEAAERLHLTQSALSHQLKALEHLLDAELFVRKSKPLQFTPTGQRLLKLADEILPRIDTAERDLKRLASGQAGRLHLAIECHSCYQWLMPTLDQFRSQWPEVEVDIPSGHSFNPLPALKRQELELVITSDPRPIEGIVYAPLFRYEILLAVAKDHPFAQETGVTPDALSQETLITYPVEKNLLDVFTHFLDPAGVEPASVRTAELTILMMQLVASGRGVCTLPNWALDEYLQRGYVAACRLGEQGTWGTLYAAYRDQAQPLAYLKAFIEIARQTSQYVLAGVESVTGSSQN</sequence>
<dbReference type="GO" id="GO:0000976">
    <property type="term" value="F:transcription cis-regulatory region binding"/>
    <property type="evidence" value="ECO:0007669"/>
    <property type="project" value="TreeGrafter"/>
</dbReference>
<evidence type="ECO:0000256" key="10">
    <source>
        <dbReference type="ARBA" id="ARBA00023163"/>
    </source>
</evidence>
<evidence type="ECO:0000313" key="14">
    <source>
        <dbReference type="Proteomes" id="UP000094291"/>
    </source>
</evidence>
<evidence type="ECO:0000256" key="2">
    <source>
        <dbReference type="ARBA" id="ARBA00009437"/>
    </source>
</evidence>
<dbReference type="Proteomes" id="UP000094291">
    <property type="component" value="Unassembled WGS sequence"/>
</dbReference>
<evidence type="ECO:0000256" key="4">
    <source>
        <dbReference type="ARBA" id="ARBA00022490"/>
    </source>
</evidence>
<dbReference type="EMBL" id="MDTQ01000001">
    <property type="protein sequence ID" value="ODC05056.1"/>
    <property type="molecule type" value="Genomic_DNA"/>
</dbReference>
<evidence type="ECO:0000256" key="3">
    <source>
        <dbReference type="ARBA" id="ARBA00019365"/>
    </source>
</evidence>
<dbReference type="CDD" id="cd08441">
    <property type="entry name" value="PBP2_MetR"/>
    <property type="match status" value="1"/>
</dbReference>
<keyword evidence="7" id="KW-0805">Transcription regulation</keyword>
<evidence type="ECO:0000256" key="6">
    <source>
        <dbReference type="ARBA" id="ARBA00022605"/>
    </source>
</evidence>
<dbReference type="InterPro" id="IPR036390">
    <property type="entry name" value="WH_DNA-bd_sf"/>
</dbReference>
<dbReference type="InterPro" id="IPR005119">
    <property type="entry name" value="LysR_subst-bd"/>
</dbReference>
<dbReference type="SUPFAM" id="SSF46785">
    <property type="entry name" value="Winged helix' DNA-binding domain"/>
    <property type="match status" value="1"/>
</dbReference>
<dbReference type="OrthoDB" id="155872at2"/>
<keyword evidence="14" id="KW-1185">Reference proteome</keyword>
<comment type="subcellular location">
    <subcellularLocation>
        <location evidence="1">Cytoplasm</location>
    </subcellularLocation>
</comment>
<dbReference type="GO" id="GO:0003700">
    <property type="term" value="F:DNA-binding transcription factor activity"/>
    <property type="evidence" value="ECO:0007669"/>
    <property type="project" value="InterPro"/>
</dbReference>
<dbReference type="Gene3D" id="3.40.190.10">
    <property type="entry name" value="Periplasmic binding protein-like II"/>
    <property type="match status" value="1"/>
</dbReference>
<accession>A0A1E2VE08</accession>
<keyword evidence="5" id="KW-0678">Repressor</keyword>
<dbReference type="FunFam" id="1.10.10.10:FF:000001">
    <property type="entry name" value="LysR family transcriptional regulator"/>
    <property type="match status" value="1"/>
</dbReference>
<dbReference type="InterPro" id="IPR000847">
    <property type="entry name" value="LysR_HTH_N"/>
</dbReference>
<dbReference type="RefSeq" id="WP_069000078.1">
    <property type="nucleotide sequence ID" value="NZ_MDTQ01000001.1"/>
</dbReference>
<dbReference type="InterPro" id="IPR037406">
    <property type="entry name" value="MetR_PBP2"/>
</dbReference>
<feature type="domain" description="HTH lysR-type" evidence="12">
    <location>
        <begin position="2"/>
        <end position="59"/>
    </location>
</feature>
<dbReference type="PROSITE" id="PS50931">
    <property type="entry name" value="HTH_LYSR"/>
    <property type="match status" value="1"/>
</dbReference>
<evidence type="ECO:0000313" key="13">
    <source>
        <dbReference type="EMBL" id="ODC05056.1"/>
    </source>
</evidence>